<dbReference type="AlphaFoldDB" id="A0A1H7T5Q5"/>
<dbReference type="STRING" id="235985.SAMN05414137_11377"/>
<dbReference type="InterPro" id="IPR050109">
    <property type="entry name" value="HTH-type_TetR-like_transc_reg"/>
</dbReference>
<dbReference type="InterPro" id="IPR036271">
    <property type="entry name" value="Tet_transcr_reg_TetR-rel_C_sf"/>
</dbReference>
<feature type="domain" description="HTH tetR-type" evidence="3">
    <location>
        <begin position="206"/>
        <end position="266"/>
    </location>
</feature>
<sequence length="388" mass="42622">MAVRRPPDRKQRIAAAAADLFRERGFRNVSVADVAEAVGITAPALYRHFKNKQALLGYVVSDGLEVMDRIGREAESLDELLRAAIALVADQRGLATLWRREARHLPEAEREELRHHLSGIAGRYAALIRAERPDLPEADSTLLAWSLLGVLASLAGHRYSLPRRRLEALLTRLTSTVVRCELGTAAPSEPTEAVPDPAQLAQPFALSRREQMLTEAIRLFDERGFQSVSTDDIGEAVGTSGPNVYKHFPSKTDLLVAGVVRGGERRAAGTAQALARGGDPRQTLDLLLHAHIDFALENGHLLGLLLSELDQLPEEQRKRSLQVQREYVELWVKVLDQAAPGLDATEAKIVVLAVLSVVDSAARTGRLRSRPDLDDRLFEIGTALLLAR</sequence>
<reference evidence="5" key="1">
    <citation type="submission" date="2016-10" db="EMBL/GenBank/DDBJ databases">
        <authorList>
            <person name="Varghese N."/>
        </authorList>
    </citation>
    <scope>NUCLEOTIDE SEQUENCE [LARGE SCALE GENOMIC DNA]</scope>
    <source>
        <strain evidence="5">DSM 45096 / BCRC 16803 / CGMCC 4.1857 / CIP 109030 / JCM 12277 / KCTC 19219 / NBRC 100920 / 33214</strain>
    </source>
</reference>
<evidence type="ECO:0000256" key="1">
    <source>
        <dbReference type="ARBA" id="ARBA00023125"/>
    </source>
</evidence>
<dbReference type="Gene3D" id="1.10.357.10">
    <property type="entry name" value="Tetracycline Repressor, domain 2"/>
    <property type="match status" value="2"/>
</dbReference>
<gene>
    <name evidence="4" type="ORF">SAMN05414137_11377</name>
</gene>
<feature type="DNA-binding region" description="H-T-H motif" evidence="2">
    <location>
        <begin position="30"/>
        <end position="49"/>
    </location>
</feature>
<keyword evidence="1 2" id="KW-0238">DNA-binding</keyword>
<dbReference type="InterPro" id="IPR023772">
    <property type="entry name" value="DNA-bd_HTH_TetR-type_CS"/>
</dbReference>
<feature type="DNA-binding region" description="H-T-H motif" evidence="2">
    <location>
        <begin position="229"/>
        <end position="248"/>
    </location>
</feature>
<feature type="domain" description="HTH tetR-type" evidence="3">
    <location>
        <begin position="7"/>
        <end position="67"/>
    </location>
</feature>
<dbReference type="Pfam" id="PF17932">
    <property type="entry name" value="TetR_C_24"/>
    <property type="match status" value="1"/>
</dbReference>
<dbReference type="PANTHER" id="PTHR30055:SF237">
    <property type="entry name" value="TRANSCRIPTIONAL REPRESSOR MCE3R"/>
    <property type="match status" value="1"/>
</dbReference>
<dbReference type="Gene3D" id="1.10.10.60">
    <property type="entry name" value="Homeodomain-like"/>
    <property type="match status" value="2"/>
</dbReference>
<dbReference type="InterPro" id="IPR001647">
    <property type="entry name" value="HTH_TetR"/>
</dbReference>
<dbReference type="InterPro" id="IPR041490">
    <property type="entry name" value="KstR2_TetR_C"/>
</dbReference>
<evidence type="ECO:0000313" key="5">
    <source>
        <dbReference type="Proteomes" id="UP000183015"/>
    </source>
</evidence>
<dbReference type="PROSITE" id="PS01081">
    <property type="entry name" value="HTH_TETR_1"/>
    <property type="match status" value="1"/>
</dbReference>
<dbReference type="EMBL" id="FOAZ01000013">
    <property type="protein sequence ID" value="SEL79829.1"/>
    <property type="molecule type" value="Genomic_DNA"/>
</dbReference>
<dbReference type="SUPFAM" id="SSF48498">
    <property type="entry name" value="Tetracyclin repressor-like, C-terminal domain"/>
    <property type="match status" value="1"/>
</dbReference>
<dbReference type="InterPro" id="IPR009057">
    <property type="entry name" value="Homeodomain-like_sf"/>
</dbReference>
<keyword evidence="5" id="KW-1185">Reference proteome</keyword>
<dbReference type="eggNOG" id="COG1309">
    <property type="taxonomic scope" value="Bacteria"/>
</dbReference>
<evidence type="ECO:0000259" key="3">
    <source>
        <dbReference type="PROSITE" id="PS50977"/>
    </source>
</evidence>
<dbReference type="Proteomes" id="UP000183015">
    <property type="component" value="Unassembled WGS sequence"/>
</dbReference>
<dbReference type="RefSeq" id="WP_082014825.1">
    <property type="nucleotide sequence ID" value="NZ_BBPN01000006.1"/>
</dbReference>
<dbReference type="GO" id="GO:0000976">
    <property type="term" value="F:transcription cis-regulatory region binding"/>
    <property type="evidence" value="ECO:0007669"/>
    <property type="project" value="TreeGrafter"/>
</dbReference>
<dbReference type="PROSITE" id="PS50977">
    <property type="entry name" value="HTH_TETR_2"/>
    <property type="match status" value="2"/>
</dbReference>
<name>A0A1H7T5Q5_STRJI</name>
<dbReference type="PRINTS" id="PR00455">
    <property type="entry name" value="HTHTETR"/>
</dbReference>
<evidence type="ECO:0000256" key="2">
    <source>
        <dbReference type="PROSITE-ProRule" id="PRU00335"/>
    </source>
</evidence>
<dbReference type="OrthoDB" id="4456617at2"/>
<protein>
    <submittedName>
        <fullName evidence="4">DNA-binding transcriptional regulator, AcrR family</fullName>
    </submittedName>
</protein>
<evidence type="ECO:0000313" key="4">
    <source>
        <dbReference type="EMBL" id="SEL79829.1"/>
    </source>
</evidence>
<accession>A0A1H7T5Q5</accession>
<proteinExistence type="predicted"/>
<organism evidence="4 5">
    <name type="scientific">Streptacidiphilus jiangxiensis</name>
    <dbReference type="NCBI Taxonomy" id="235985"/>
    <lineage>
        <taxon>Bacteria</taxon>
        <taxon>Bacillati</taxon>
        <taxon>Actinomycetota</taxon>
        <taxon>Actinomycetes</taxon>
        <taxon>Kitasatosporales</taxon>
        <taxon>Streptomycetaceae</taxon>
        <taxon>Streptacidiphilus</taxon>
    </lineage>
</organism>
<dbReference type="PANTHER" id="PTHR30055">
    <property type="entry name" value="HTH-TYPE TRANSCRIPTIONAL REGULATOR RUTR"/>
    <property type="match status" value="1"/>
</dbReference>
<dbReference type="Pfam" id="PF00440">
    <property type="entry name" value="TetR_N"/>
    <property type="match status" value="2"/>
</dbReference>
<dbReference type="GO" id="GO:0003700">
    <property type="term" value="F:DNA-binding transcription factor activity"/>
    <property type="evidence" value="ECO:0007669"/>
    <property type="project" value="TreeGrafter"/>
</dbReference>
<dbReference type="SUPFAM" id="SSF46689">
    <property type="entry name" value="Homeodomain-like"/>
    <property type="match status" value="2"/>
</dbReference>